<keyword evidence="2" id="KW-1185">Reference proteome</keyword>
<reference evidence="2" key="1">
    <citation type="submission" date="2017-01" db="EMBL/GenBank/DDBJ databases">
        <authorList>
            <person name="Varghese N."/>
            <person name="Submissions S."/>
        </authorList>
    </citation>
    <scope>NUCLEOTIDE SEQUENCE [LARGE SCALE GENOMIC DNA]</scope>
    <source>
        <strain evidence="2">CGMCC 1.7737</strain>
    </source>
</reference>
<organism evidence="1 2">
    <name type="scientific">Haladaptatus litoreus</name>
    <dbReference type="NCBI Taxonomy" id="553468"/>
    <lineage>
        <taxon>Archaea</taxon>
        <taxon>Methanobacteriati</taxon>
        <taxon>Methanobacteriota</taxon>
        <taxon>Stenosarchaea group</taxon>
        <taxon>Halobacteria</taxon>
        <taxon>Halobacteriales</taxon>
        <taxon>Haladaptataceae</taxon>
        <taxon>Haladaptatus</taxon>
    </lineage>
</organism>
<evidence type="ECO:0000313" key="1">
    <source>
        <dbReference type="EMBL" id="SIR72528.1"/>
    </source>
</evidence>
<gene>
    <name evidence="1" type="ORF">SAMN05421858_3444</name>
</gene>
<dbReference type="Proteomes" id="UP000186914">
    <property type="component" value="Unassembled WGS sequence"/>
</dbReference>
<proteinExistence type="predicted"/>
<name>A0A1N7D9M8_9EURY</name>
<protein>
    <submittedName>
        <fullName evidence="1">Uncharacterized protein</fullName>
    </submittedName>
</protein>
<dbReference type="EMBL" id="FTNO01000004">
    <property type="protein sequence ID" value="SIR72528.1"/>
    <property type="molecule type" value="Genomic_DNA"/>
</dbReference>
<dbReference type="AlphaFoldDB" id="A0A1N7D9M8"/>
<accession>A0A1N7D9M8</accession>
<sequence>MKLVLKDTLYFSLKYPLAQEMGLVLGHNHSNNSS</sequence>
<evidence type="ECO:0000313" key="2">
    <source>
        <dbReference type="Proteomes" id="UP000186914"/>
    </source>
</evidence>